<comment type="similarity">
    <text evidence="1">Belongs to the short-chain fatty acyl-CoA assimilation regulator (ScfR) family.</text>
</comment>
<accession>A0A090MNJ0</accession>
<dbReference type="EMBL" id="CCAZ020000001">
    <property type="protein sequence ID" value="CEG08965.1"/>
    <property type="molecule type" value="Genomic_DNA"/>
</dbReference>
<dbReference type="RefSeq" id="WP_048756743.1">
    <property type="nucleotide sequence ID" value="NZ_CCAZ020000001.1"/>
</dbReference>
<dbReference type="GO" id="GO:0003677">
    <property type="term" value="F:DNA binding"/>
    <property type="evidence" value="ECO:0007669"/>
    <property type="project" value="UniProtKB-KW"/>
</dbReference>
<dbReference type="InterPro" id="IPR050807">
    <property type="entry name" value="TransReg_Diox_bact_type"/>
</dbReference>
<dbReference type="Pfam" id="PF06114">
    <property type="entry name" value="Peptidase_M78"/>
    <property type="match status" value="1"/>
</dbReference>
<organism evidence="6 7">
    <name type="scientific">Afipia felis</name>
    <name type="common">Cat scratch disease bacillus</name>
    <dbReference type="NCBI Taxonomy" id="1035"/>
    <lineage>
        <taxon>Bacteria</taxon>
        <taxon>Pseudomonadati</taxon>
        <taxon>Pseudomonadota</taxon>
        <taxon>Alphaproteobacteria</taxon>
        <taxon>Hyphomicrobiales</taxon>
        <taxon>Nitrobacteraceae</taxon>
        <taxon>Afipia</taxon>
    </lineage>
</organism>
<dbReference type="PROSITE" id="PS50943">
    <property type="entry name" value="HTH_CROC1"/>
    <property type="match status" value="1"/>
</dbReference>
<dbReference type="InterPro" id="IPR001387">
    <property type="entry name" value="Cro/C1-type_HTH"/>
</dbReference>
<gene>
    <name evidence="6" type="ORF">BN961_02385</name>
</gene>
<evidence type="ECO:0000313" key="6">
    <source>
        <dbReference type="EMBL" id="CEG08965.1"/>
    </source>
</evidence>
<dbReference type="InterPro" id="IPR018653">
    <property type="entry name" value="ScfR_C"/>
</dbReference>
<evidence type="ECO:0000256" key="3">
    <source>
        <dbReference type="ARBA" id="ARBA00023125"/>
    </source>
</evidence>
<sequence length="485" mass="55333">MRTPTETGRKLFVGPRFRRLRKQLNLSQTQIAEGLGLSPSYINLIERNQRPVTAQMLLRLAETYDLDLRDLATSDEDRFFAELNEIFSDPLFRQIDLPKQELRDLAELCPGVTHALQRVYAAYTEARRGETLVAAQFADRDKGGGHDYEANPIERVRDLIEANRNYFPELETAAETLRDEIDTDPQGLRTALINRLREKHSTTVRIMPVDVMRETLRRWDRHRRQVLISELVDSAGRTFQLAMQLSLSEANAQFESIINRAGPLDDTTRKLYRITLANYYAAAVMMPYQPFLSAAETLGYDLHVLTRRFNAGFEQVCHRLTTLPRPNARGVPFFLLRVDNAGNVSKRFSSGTFPFSKFGGTCPLWNVHSTFDTPDRLLQQIIELPDGSRYFSIAQTLRRPAVPWPHVQPRFAIGLGCEIRHASKLVYTAGLDLDRAEGTPIGVNCRLCERENCSQRAEPPLTRTLILDETTRRVSSFAFSSARDM</sequence>
<feature type="domain" description="HTH cro/C1-type" evidence="5">
    <location>
        <begin position="17"/>
        <end position="71"/>
    </location>
</feature>
<evidence type="ECO:0000256" key="4">
    <source>
        <dbReference type="ARBA" id="ARBA00023163"/>
    </source>
</evidence>
<comment type="caution">
    <text evidence="6">The sequence shown here is derived from an EMBL/GenBank/DDBJ whole genome shotgun (WGS) entry which is preliminary data.</text>
</comment>
<keyword evidence="7" id="KW-1185">Reference proteome</keyword>
<name>A0A090MNJ0_AFIFE</name>
<dbReference type="PANTHER" id="PTHR46797:SF23">
    <property type="entry name" value="HTH-TYPE TRANSCRIPTIONAL REGULATOR SUTR"/>
    <property type="match status" value="1"/>
</dbReference>
<dbReference type="SUPFAM" id="SSF47413">
    <property type="entry name" value="lambda repressor-like DNA-binding domains"/>
    <property type="match status" value="1"/>
</dbReference>
<protein>
    <submittedName>
        <fullName evidence="6">Transcriptional regulator</fullName>
    </submittedName>
</protein>
<dbReference type="Proteomes" id="UP000035762">
    <property type="component" value="Unassembled WGS sequence"/>
</dbReference>
<dbReference type="Gene3D" id="1.10.260.40">
    <property type="entry name" value="lambda repressor-like DNA-binding domains"/>
    <property type="match status" value="1"/>
</dbReference>
<dbReference type="GO" id="GO:0003700">
    <property type="term" value="F:DNA-binding transcription factor activity"/>
    <property type="evidence" value="ECO:0007669"/>
    <property type="project" value="TreeGrafter"/>
</dbReference>
<dbReference type="InterPro" id="IPR026281">
    <property type="entry name" value="HTH_RamB"/>
</dbReference>
<dbReference type="InterPro" id="IPR010982">
    <property type="entry name" value="Lambda_DNA-bd_dom_sf"/>
</dbReference>
<dbReference type="OrthoDB" id="1123084at2"/>
<evidence type="ECO:0000313" key="7">
    <source>
        <dbReference type="Proteomes" id="UP000035762"/>
    </source>
</evidence>
<keyword evidence="4" id="KW-0804">Transcription</keyword>
<dbReference type="SMART" id="SM00530">
    <property type="entry name" value="HTH_XRE"/>
    <property type="match status" value="1"/>
</dbReference>
<evidence type="ECO:0000256" key="2">
    <source>
        <dbReference type="ARBA" id="ARBA00023015"/>
    </source>
</evidence>
<proteinExistence type="inferred from homology"/>
<reference evidence="6 7" key="1">
    <citation type="journal article" date="2014" name="Genome Announc.">
        <title>Genome Sequence of Afipia felis Strain 76713, Isolated in Hospital Water Using an Amoeba Co-Culture Procedure.</title>
        <authorList>
            <person name="Benamar S."/>
            <person name="La Scola B."/>
            <person name="Croce O."/>
        </authorList>
    </citation>
    <scope>NUCLEOTIDE SEQUENCE [LARGE SCALE GENOMIC DNA]</scope>
    <source>
        <strain evidence="6 7">76713</strain>
    </source>
</reference>
<evidence type="ECO:0000256" key="1">
    <source>
        <dbReference type="ARBA" id="ARBA00007227"/>
    </source>
</evidence>
<dbReference type="PIRSF" id="PIRSF019251">
    <property type="entry name" value="Rv0465c"/>
    <property type="match status" value="1"/>
</dbReference>
<evidence type="ECO:0000259" key="5">
    <source>
        <dbReference type="PROSITE" id="PS50943"/>
    </source>
</evidence>
<dbReference type="GO" id="GO:0005829">
    <property type="term" value="C:cytosol"/>
    <property type="evidence" value="ECO:0007669"/>
    <property type="project" value="TreeGrafter"/>
</dbReference>
<dbReference type="Pfam" id="PF01381">
    <property type="entry name" value="HTH_3"/>
    <property type="match status" value="1"/>
</dbReference>
<dbReference type="Pfam" id="PF09856">
    <property type="entry name" value="ScfRs"/>
    <property type="match status" value="1"/>
</dbReference>
<dbReference type="InterPro" id="IPR010359">
    <property type="entry name" value="IrrE_HExxH"/>
</dbReference>
<dbReference type="STRING" id="1035.BN961_02385"/>
<dbReference type="PANTHER" id="PTHR46797">
    <property type="entry name" value="HTH-TYPE TRANSCRIPTIONAL REGULATOR"/>
    <property type="match status" value="1"/>
</dbReference>
<keyword evidence="3" id="KW-0238">DNA-binding</keyword>
<dbReference type="CDD" id="cd00093">
    <property type="entry name" value="HTH_XRE"/>
    <property type="match status" value="1"/>
</dbReference>
<keyword evidence="2" id="KW-0805">Transcription regulation</keyword>
<dbReference type="AlphaFoldDB" id="A0A090MNJ0"/>